<accession>A0AAD7UP08</accession>
<dbReference type="GO" id="GO:0016255">
    <property type="term" value="P:attachment of GPI anchor to protein"/>
    <property type="evidence" value="ECO:0007669"/>
    <property type="project" value="InterPro"/>
</dbReference>
<evidence type="ECO:0000256" key="1">
    <source>
        <dbReference type="SAM" id="Phobius"/>
    </source>
</evidence>
<dbReference type="Proteomes" id="UP001230188">
    <property type="component" value="Unassembled WGS sequence"/>
</dbReference>
<keyword evidence="1" id="KW-0812">Transmembrane</keyword>
<dbReference type="Pfam" id="PF04113">
    <property type="entry name" value="Gpi16"/>
    <property type="match status" value="1"/>
</dbReference>
<gene>
    <name evidence="2" type="ORF">CTAYLR_002101</name>
</gene>
<comment type="caution">
    <text evidence="2">The sequence shown here is derived from an EMBL/GenBank/DDBJ whole genome shotgun (WGS) entry which is preliminary data.</text>
</comment>
<dbReference type="EMBL" id="JAQMWT010000044">
    <property type="protein sequence ID" value="KAJ8612678.1"/>
    <property type="molecule type" value="Genomic_DNA"/>
</dbReference>
<keyword evidence="1" id="KW-0472">Membrane</keyword>
<sequence length="207" mass="23300">MVVSCEPVENATVRMSRAGRWLDVRGDRERFDRARESVPWDMDVVRTVTGHSGFNLDEFCDVECPDPRDRNIEQHGGYRLVVRGKGPLTVVVPWFLKWFPSKSTADGRPVLDRSEFRPPRGRDHGSILANASEVVLVFEPRYLPTESDMLIPPATSPTGYSYPLLVKVPRADFSMPFNVVTIQSTLIAFFFGSVASILVRKSSRTPS</sequence>
<feature type="transmembrane region" description="Helical" evidence="1">
    <location>
        <begin position="177"/>
        <end position="199"/>
    </location>
</feature>
<proteinExistence type="predicted"/>
<organism evidence="2 3">
    <name type="scientific">Chrysophaeum taylorii</name>
    <dbReference type="NCBI Taxonomy" id="2483200"/>
    <lineage>
        <taxon>Eukaryota</taxon>
        <taxon>Sar</taxon>
        <taxon>Stramenopiles</taxon>
        <taxon>Ochrophyta</taxon>
        <taxon>Pelagophyceae</taxon>
        <taxon>Pelagomonadales</taxon>
        <taxon>Pelagomonadaceae</taxon>
        <taxon>Chrysophaeum</taxon>
    </lineage>
</organism>
<dbReference type="InterPro" id="IPR007245">
    <property type="entry name" value="PIG-T"/>
</dbReference>
<dbReference type="GO" id="GO:0042765">
    <property type="term" value="C:GPI-anchor transamidase complex"/>
    <property type="evidence" value="ECO:0007669"/>
    <property type="project" value="InterPro"/>
</dbReference>
<reference evidence="2" key="1">
    <citation type="submission" date="2023-01" db="EMBL/GenBank/DDBJ databases">
        <title>Metagenome sequencing of chrysophaentin producing Chrysophaeum taylorii.</title>
        <authorList>
            <person name="Davison J."/>
            <person name="Bewley C."/>
        </authorList>
    </citation>
    <scope>NUCLEOTIDE SEQUENCE</scope>
    <source>
        <strain evidence="2">NIES-1699</strain>
    </source>
</reference>
<keyword evidence="3" id="KW-1185">Reference proteome</keyword>
<evidence type="ECO:0000313" key="3">
    <source>
        <dbReference type="Proteomes" id="UP001230188"/>
    </source>
</evidence>
<protein>
    <submittedName>
        <fullName evidence="2">Uncharacterized protein</fullName>
    </submittedName>
</protein>
<dbReference type="AlphaFoldDB" id="A0AAD7UP08"/>
<name>A0AAD7UP08_9STRA</name>
<evidence type="ECO:0000313" key="2">
    <source>
        <dbReference type="EMBL" id="KAJ8612678.1"/>
    </source>
</evidence>
<keyword evidence="1" id="KW-1133">Transmembrane helix</keyword>